<dbReference type="GO" id="GO:0033260">
    <property type="term" value="P:nuclear DNA replication"/>
    <property type="evidence" value="ECO:0007669"/>
    <property type="project" value="InterPro"/>
</dbReference>
<dbReference type="SUPFAM" id="SSF52799">
    <property type="entry name" value="(Phosphotyrosine protein) phosphatases II"/>
    <property type="match status" value="4"/>
</dbReference>
<protein>
    <submittedName>
        <fullName evidence="6">Dual specificity protein phosphatase PPS1</fullName>
    </submittedName>
</protein>
<evidence type="ECO:0000259" key="5">
    <source>
        <dbReference type="PROSITE" id="PS50056"/>
    </source>
</evidence>
<dbReference type="SMART" id="SM00195">
    <property type="entry name" value="DSPc"/>
    <property type="match status" value="2"/>
</dbReference>
<dbReference type="FunFam" id="3.90.190.10:FF:000110">
    <property type="entry name" value="PPS1p Protein phosphatase"/>
    <property type="match status" value="2"/>
</dbReference>
<dbReference type="PROSITE" id="PS50056">
    <property type="entry name" value="TYR_PHOSPHATASE_2"/>
    <property type="match status" value="2"/>
</dbReference>
<dbReference type="SMART" id="SM00404">
    <property type="entry name" value="PTPc_motif"/>
    <property type="match status" value="2"/>
</dbReference>
<dbReference type="GO" id="GO:0008138">
    <property type="term" value="F:protein tyrosine/serine/threonine phosphatase activity"/>
    <property type="evidence" value="ECO:0007669"/>
    <property type="project" value="InterPro"/>
</dbReference>
<dbReference type="Gene3D" id="3.90.190.10">
    <property type="entry name" value="Protein tyrosine phosphatase superfamily"/>
    <property type="match status" value="2"/>
</dbReference>
<dbReference type="PROSITE" id="PS00383">
    <property type="entry name" value="TYR_PHOSPHATASE_1"/>
    <property type="match status" value="2"/>
</dbReference>
<feature type="compositionally biased region" description="Low complexity" evidence="3">
    <location>
        <begin position="15"/>
        <end position="40"/>
    </location>
</feature>
<accession>N1RDB3</accession>
<sequence length="1373" mass="153649">MTTVALARPIPPHRPSSTITPPLSLESSSSSTSPCSVPVPNKHLPICPTGPARPDEPDTPPPSPPSQDQLQQTSALYPLDGFKRLESGELSIYELDASSVAQALDVASRQPLPDPALVFPWFHGLHPQNHVQQSFFATRRRPLRRTPSCLRSVTLVKADGDLNCARLKGAVAPNEIVQANKPTEFIDADPREGFSVRNFQIQTVKTAVLSDIIVYGGDLLKTRKVAWDIASAQKRWRERNEDQGVWMPEYHTFVCTSPFSEFEENHPEIVAVDASSHLTGNVLDFFNQERREMWAMTEASEFSKNVFMGPTPEQGSPEEQKYDILIECSDLGRLNPLALQLIAESPDDDNKQRFLDFPSSGSILPPTWSHSEADGILETCKWIYHLAHGSYPDPEPALGTDDLDAEGDSPMPSDQQPIFDVKPRKILLHCADGYTESTMLSIAYFSYSTGRPVPEAWLKLHTEKKRNFFAYPTDVALLTSITPRLLRESPVCKGLSLTDITHLTRDEPSWFAALDGSFPSRVLDYMYLGNLGHANNPDLLRALGITQILSVGETAMWREGDLEDWGRENVCVVQGVQDNGIDPLTEEFTRCLEFIDRGRRNGTATLVHCRVGVSRSATICIAEVMRSKQMSFPHAYCYVRARRLNVIIQPHLRFAYELLKYEEALQQDGDPDAFADMTTVALARPIPPHRPSSTITPPLSLESSSSSTSPCSVPVPNKHLPICPTGPARPDEPDTPPPSPPSQDQLQQTSALYPLDGFKRLESGELSIYELDASSVAQALDVASRQPLPDPALVFPWFHGLHPQNHVQQSFFATRRRPLRRTPSCLRSVTLVKADGDLNCARLKGAVAPNEIVQANKPTEFIDADPREGFSVRNFQIQTVKTAVLSDIIVYGGDLLKTRKVAWDIASAQKRWRERNEDQGVWMPEYHTFVCTSPFSEFEENHPEIVAVDASSHLTGNVLDFFNQERREMWAMTEASEFSKNVFMGPTPEQGSPEEQKYDILIECSDLGRLNPLALQLIAESPDDDNKQRFLDFPSSGSILPPTWSHSEADGILETCKWIYHLAHGSYPDPEPALGTDDLDAEGDSPMPSDQQPIFDVKPRKILLHCADGYTESTMLSIAYFSYSTGRPVPEAWLKLHTEKKRNFFAYPTDVALLTSITPRLLRESPVCKGLSLTDITHLTRDEPSWFAALDGSFPSRVLDYMYLGNLGHANNPDLLRALGITQILSVGETAMWREGDLEDWGRENVCVVQGVQDNGIDPLTEEFTRCLEFIDRGRRNGTATLVHCRVGVSRSATICIAEVMRSKQMSFPHAYCYVRARRLNVIIQPHLRFAYELLKYEEALQQDGDPDAEVKRTLEWAEIAREIALMNRPYSR</sequence>
<feature type="region of interest" description="Disordered" evidence="3">
    <location>
        <begin position="1"/>
        <end position="70"/>
    </location>
</feature>
<dbReference type="PROSITE" id="PS50054">
    <property type="entry name" value="TYR_PHOSPHATASE_DUAL"/>
    <property type="match status" value="2"/>
</dbReference>
<dbReference type="InterPro" id="IPR053239">
    <property type="entry name" value="Dual_spec_PTase"/>
</dbReference>
<dbReference type="PANTHER" id="PTHR47550">
    <property type="entry name" value="DUAL SPECIFICITY PROTEIN PHOSPHATASE PPS1"/>
    <property type="match status" value="1"/>
</dbReference>
<feature type="domain" description="Tyrosine specific protein phosphatases" evidence="5">
    <location>
        <begin position="1262"/>
        <end position="1330"/>
    </location>
</feature>
<evidence type="ECO:0000313" key="6">
    <source>
        <dbReference type="EMBL" id="EMT62362.1"/>
    </source>
</evidence>
<dbReference type="InterPro" id="IPR003595">
    <property type="entry name" value="Tyr_Pase_cat"/>
</dbReference>
<feature type="domain" description="Tyrosine-protein phosphatase" evidence="4">
    <location>
        <begin position="518"/>
        <end position="667"/>
    </location>
</feature>
<feature type="region of interest" description="Disordered" evidence="3">
    <location>
        <begin position="684"/>
        <end position="746"/>
    </location>
</feature>
<dbReference type="InterPro" id="IPR000340">
    <property type="entry name" value="Dual-sp_phosphatase_cat-dom"/>
</dbReference>
<dbReference type="Pfam" id="PF00782">
    <property type="entry name" value="DSPc"/>
    <property type="match status" value="2"/>
</dbReference>
<dbReference type="OrthoDB" id="273181at2759"/>
<name>N1RDB3_FUSC4</name>
<feature type="compositionally biased region" description="Low complexity" evidence="3">
    <location>
        <begin position="691"/>
        <end position="716"/>
    </location>
</feature>
<dbReference type="Proteomes" id="UP000016929">
    <property type="component" value="Unassembled WGS sequence"/>
</dbReference>
<gene>
    <name evidence="6" type="ORF">FOC4_g10005976</name>
</gene>
<evidence type="ECO:0000256" key="2">
    <source>
        <dbReference type="ARBA" id="ARBA00022912"/>
    </source>
</evidence>
<keyword evidence="2" id="KW-0904">Protein phosphatase</keyword>
<dbReference type="InterPro" id="IPR016130">
    <property type="entry name" value="Tyr_Pase_AS"/>
</dbReference>
<feature type="domain" description="Tyrosine specific protein phosphatases" evidence="5">
    <location>
        <begin position="586"/>
        <end position="654"/>
    </location>
</feature>
<dbReference type="InterPro" id="IPR020422">
    <property type="entry name" value="TYR_PHOSPHATASE_DUAL_dom"/>
</dbReference>
<keyword evidence="7" id="KW-1185">Reference proteome</keyword>
<organism evidence="6 7">
    <name type="scientific">Fusarium oxysporum f. sp. cubense (strain race 4)</name>
    <name type="common">Panama disease fungus</name>
    <dbReference type="NCBI Taxonomy" id="2502994"/>
    <lineage>
        <taxon>Eukaryota</taxon>
        <taxon>Fungi</taxon>
        <taxon>Dikarya</taxon>
        <taxon>Ascomycota</taxon>
        <taxon>Pezizomycotina</taxon>
        <taxon>Sordariomycetes</taxon>
        <taxon>Hypocreomycetidae</taxon>
        <taxon>Hypocreales</taxon>
        <taxon>Nectriaceae</taxon>
        <taxon>Fusarium</taxon>
        <taxon>Fusarium oxysporum species complex</taxon>
    </lineage>
</organism>
<reference evidence="7" key="2">
    <citation type="journal article" date="2014" name="PLoS ONE">
        <title>Genome and Transcriptome Analysis of the Fungal Pathogen Fusarium oxysporum f. sp. cubense Causing Banana Vascular Wilt Disease.</title>
        <authorList>
            <person name="Guo L."/>
            <person name="Han L."/>
            <person name="Yang L."/>
            <person name="Zeng H."/>
            <person name="Fan D."/>
            <person name="Zhu Y."/>
            <person name="Feng Y."/>
            <person name="Wang G."/>
            <person name="Peng C."/>
            <person name="Jiang X."/>
            <person name="Zhou D."/>
            <person name="Ni P."/>
            <person name="Liang C."/>
            <person name="Liu L."/>
            <person name="Wang J."/>
            <person name="Mao C."/>
            <person name="Fang X."/>
            <person name="Peng M."/>
            <person name="Huang J."/>
        </authorList>
    </citation>
    <scope>NUCLEOTIDE SEQUENCE [LARGE SCALE GENOMIC DNA]</scope>
    <source>
        <strain evidence="7">race 4</strain>
    </source>
</reference>
<dbReference type="EMBL" id="KB726995">
    <property type="protein sequence ID" value="EMT62362.1"/>
    <property type="molecule type" value="Genomic_DNA"/>
</dbReference>
<dbReference type="InterPro" id="IPR000387">
    <property type="entry name" value="Tyr_Pase_dom"/>
</dbReference>
<dbReference type="HOGENOM" id="CLU_256128_0_0_1"/>
<evidence type="ECO:0000256" key="1">
    <source>
        <dbReference type="ARBA" id="ARBA00022801"/>
    </source>
</evidence>
<dbReference type="CDD" id="cd14516">
    <property type="entry name" value="DSP_fungal_PPS1"/>
    <property type="match status" value="2"/>
</dbReference>
<dbReference type="InterPro" id="IPR029021">
    <property type="entry name" value="Prot-tyrosine_phosphatase-like"/>
</dbReference>
<feature type="domain" description="Tyrosine-protein phosphatase" evidence="4">
    <location>
        <begin position="1194"/>
        <end position="1343"/>
    </location>
</feature>
<dbReference type="PANTHER" id="PTHR47550:SF1">
    <property type="entry name" value="DUAL SPECIFICITY PROTEIN PHOSPHATASE PPS1"/>
    <property type="match status" value="1"/>
</dbReference>
<evidence type="ECO:0000256" key="3">
    <source>
        <dbReference type="SAM" id="MobiDB-lite"/>
    </source>
</evidence>
<dbReference type="STRING" id="1229665.N1RDB3"/>
<evidence type="ECO:0000259" key="4">
    <source>
        <dbReference type="PROSITE" id="PS50054"/>
    </source>
</evidence>
<dbReference type="InterPro" id="IPR047949">
    <property type="entry name" value="PPS1_DSP"/>
</dbReference>
<evidence type="ECO:0000313" key="7">
    <source>
        <dbReference type="Proteomes" id="UP000016929"/>
    </source>
</evidence>
<dbReference type="GO" id="GO:0005634">
    <property type="term" value="C:nucleus"/>
    <property type="evidence" value="ECO:0007669"/>
    <property type="project" value="GOC"/>
</dbReference>
<keyword evidence="1" id="KW-0378">Hydrolase</keyword>
<proteinExistence type="predicted"/>
<reference evidence="7" key="1">
    <citation type="submission" date="2012-09" db="EMBL/GenBank/DDBJ databases">
        <title>Genome sequencing and comparative transcriptomics of race 1 and race 4 of banana pathogen: Fusarium oxysporum f. sp. cubense.</title>
        <authorList>
            <person name="Fang X."/>
            <person name="Huang J."/>
        </authorList>
    </citation>
    <scope>NUCLEOTIDE SEQUENCE [LARGE SCALE GENOMIC DNA]</scope>
    <source>
        <strain evidence="7">race 4</strain>
    </source>
</reference>